<evidence type="ECO:0000259" key="8">
    <source>
        <dbReference type="PROSITE" id="PS52027"/>
    </source>
</evidence>
<dbReference type="PANTHER" id="PTHR14649">
    <property type="entry name" value="ZINC FINGER C2HC DOMAIN-CONTAINING PROTEIN 1C"/>
    <property type="match status" value="1"/>
</dbReference>
<accession>A0A7R9IB34</accession>
<dbReference type="PROSITE" id="PS52027">
    <property type="entry name" value="ZF_C2HC_C3H"/>
    <property type="match status" value="2"/>
</dbReference>
<protein>
    <recommendedName>
        <fullName evidence="8">C2HC/C3H-type domain-containing protein</fullName>
    </recommendedName>
</protein>
<sequence>MTDRNQVQLDNLHLEELLELLPEHLKEELLNTVNCCLLKNSFVGATAAASRSPRPTTSRGGTPQMAPPPTNTKKLSRERTQCWVRNRRASVSLILFRFSVMGRSRFESQPVAAPAMIVAILRYSPQPRGSGPHPPPRGWYYVTRASLLRERSVKPNQRKSVTGATRSAAGPRAASRPSGPRTTGPVTRDDLVECQVCSRRFATDRIQQHEEICARTGQKKRKVFDPVKARVKGTEAEAYIRKIKSSQPKKDTKKADWRRKHEDFIATIRAAKQAQAHIAAGGKVSDLPPPPPSDYSDYVQCPHCNRRFNTAAADRHIPRCATMLHNKPKSVSKGAVPKRR</sequence>
<dbReference type="InterPro" id="IPR049899">
    <property type="entry name" value="Znf_C2HC_C3H"/>
</dbReference>
<feature type="region of interest" description="Disordered" evidence="7">
    <location>
        <begin position="151"/>
        <end position="187"/>
    </location>
</feature>
<proteinExistence type="inferred from homology"/>
<keyword evidence="2" id="KW-0479">Metal-binding</keyword>
<evidence type="ECO:0000313" key="9">
    <source>
        <dbReference type="EMBL" id="CAD7452735.1"/>
    </source>
</evidence>
<organism evidence="9">
    <name type="scientific">Timema tahoe</name>
    <dbReference type="NCBI Taxonomy" id="61484"/>
    <lineage>
        <taxon>Eukaryota</taxon>
        <taxon>Metazoa</taxon>
        <taxon>Ecdysozoa</taxon>
        <taxon>Arthropoda</taxon>
        <taxon>Hexapoda</taxon>
        <taxon>Insecta</taxon>
        <taxon>Pterygota</taxon>
        <taxon>Neoptera</taxon>
        <taxon>Polyneoptera</taxon>
        <taxon>Phasmatodea</taxon>
        <taxon>Timematodea</taxon>
        <taxon>Timematoidea</taxon>
        <taxon>Timematidae</taxon>
        <taxon>Timema</taxon>
    </lineage>
</organism>
<feature type="compositionally biased region" description="Low complexity" evidence="7">
    <location>
        <begin position="162"/>
        <end position="182"/>
    </location>
</feature>
<evidence type="ECO:0000256" key="3">
    <source>
        <dbReference type="ARBA" id="ARBA00022771"/>
    </source>
</evidence>
<evidence type="ECO:0000256" key="5">
    <source>
        <dbReference type="ARBA" id="ARBA00023054"/>
    </source>
</evidence>
<reference evidence="9" key="1">
    <citation type="submission" date="2020-11" db="EMBL/GenBank/DDBJ databases">
        <authorList>
            <person name="Tran Van P."/>
        </authorList>
    </citation>
    <scope>NUCLEOTIDE SEQUENCE</scope>
</reference>
<feature type="domain" description="C2HC/C3H-type" evidence="8">
    <location>
        <begin position="190"/>
        <end position="219"/>
    </location>
</feature>
<name>A0A7R9IB34_9NEOP</name>
<dbReference type="Pfam" id="PF13913">
    <property type="entry name" value="zf-C2HC_2"/>
    <property type="match status" value="2"/>
</dbReference>
<evidence type="ECO:0000256" key="2">
    <source>
        <dbReference type="ARBA" id="ARBA00022723"/>
    </source>
</evidence>
<dbReference type="Gene3D" id="3.30.160.60">
    <property type="entry name" value="Classic Zinc Finger"/>
    <property type="match status" value="2"/>
</dbReference>
<dbReference type="PANTHER" id="PTHR14649:SF1">
    <property type="entry name" value="ZINC FINGER C2HC DOMAIN-CONTAINING PROTEIN 1C"/>
    <property type="match status" value="1"/>
</dbReference>
<dbReference type="EMBL" id="OE000161">
    <property type="protein sequence ID" value="CAD7452735.1"/>
    <property type="molecule type" value="Genomic_DNA"/>
</dbReference>
<dbReference type="GO" id="GO:0008270">
    <property type="term" value="F:zinc ion binding"/>
    <property type="evidence" value="ECO:0007669"/>
    <property type="project" value="UniProtKB-KW"/>
</dbReference>
<dbReference type="AlphaFoldDB" id="A0A7R9IB34"/>
<keyword evidence="4" id="KW-0862">Zinc</keyword>
<feature type="region of interest" description="Disordered" evidence="7">
    <location>
        <begin position="47"/>
        <end position="79"/>
    </location>
</feature>
<gene>
    <name evidence="9" type="ORF">TTEB3V08_LOCUS908</name>
</gene>
<dbReference type="InterPro" id="IPR026104">
    <property type="entry name" value="ZNF_C2HC_dom_1C"/>
</dbReference>
<evidence type="ECO:0000256" key="6">
    <source>
        <dbReference type="PROSITE-ProRule" id="PRU01371"/>
    </source>
</evidence>
<evidence type="ECO:0000256" key="1">
    <source>
        <dbReference type="ARBA" id="ARBA00010843"/>
    </source>
</evidence>
<evidence type="ECO:0000256" key="4">
    <source>
        <dbReference type="ARBA" id="ARBA00022833"/>
    </source>
</evidence>
<evidence type="ECO:0000256" key="7">
    <source>
        <dbReference type="SAM" id="MobiDB-lite"/>
    </source>
</evidence>
<feature type="domain" description="C2HC/C3H-type" evidence="8">
    <location>
        <begin position="297"/>
        <end position="326"/>
    </location>
</feature>
<keyword evidence="3 6" id="KW-0863">Zinc-finger</keyword>
<comment type="similarity">
    <text evidence="1">Belongs to the ZC2HC1 family.</text>
</comment>
<keyword evidence="5" id="KW-0175">Coiled coil</keyword>